<evidence type="ECO:0000256" key="5">
    <source>
        <dbReference type="ARBA" id="ARBA00022679"/>
    </source>
</evidence>
<keyword evidence="5 14" id="KW-0808">Transferase</keyword>
<dbReference type="Pfam" id="PF06574">
    <property type="entry name" value="FAD_syn"/>
    <property type="match status" value="1"/>
</dbReference>
<keyword evidence="4 14" id="KW-0288">FMN</keyword>
<keyword evidence="7 14" id="KW-0547">Nucleotide-binding</keyword>
<dbReference type="CDD" id="cd02064">
    <property type="entry name" value="FAD_synthetase_N"/>
    <property type="match status" value="1"/>
</dbReference>
<dbReference type="EC" id="2.7.7.2" evidence="14"/>
<comment type="pathway">
    <text evidence="2 14">Cofactor biosynthesis; FMN biosynthesis; FMN from riboflavin (ATP route): step 1/1.</text>
</comment>
<dbReference type="NCBIfam" id="NF004162">
    <property type="entry name" value="PRK05627.1-5"/>
    <property type="match status" value="1"/>
</dbReference>
<dbReference type="InterPro" id="IPR015864">
    <property type="entry name" value="FAD_synthase"/>
</dbReference>
<keyword evidence="6 14" id="KW-0548">Nucleotidyltransferase</keyword>
<sequence length="292" mass="33838">MIFLRVVTVGVFDGVHIGHVEILSRLKRLAEEFNSTSEIYTIVFPMEYYKGHFDGLLIPLEDRITLLEVYGEVFPLELNEIKDIDASKFFEIISKDTKGIVVGKDFRFGKNAKGDISLLEKLCKKKNIKLEVVNDLTENGKRVSSTLIRKLIKEGNIKLANKLLGRAYPVYGKVYKDKQLGRKLGFPTANIRRHKELVIPKFGVYLSKVYTPKLYFGLVNIGLRPTVEKTKNVKYEVYIFDFNENIYGKEIRVELLEFLRAEEKFKNINDLINRMKEDEKLAKKILEEKYAS</sequence>
<dbReference type="NCBIfam" id="TIGR00125">
    <property type="entry name" value="cyt_tran_rel"/>
    <property type="match status" value="1"/>
</dbReference>
<dbReference type="GO" id="GO:0009231">
    <property type="term" value="P:riboflavin biosynthetic process"/>
    <property type="evidence" value="ECO:0007669"/>
    <property type="project" value="InterPro"/>
</dbReference>
<evidence type="ECO:0000259" key="16">
    <source>
        <dbReference type="SMART" id="SM00904"/>
    </source>
</evidence>
<dbReference type="NCBIfam" id="TIGR00083">
    <property type="entry name" value="ribF"/>
    <property type="match status" value="1"/>
</dbReference>
<dbReference type="STRING" id="391009.Tmel_0437"/>
<evidence type="ECO:0000256" key="3">
    <source>
        <dbReference type="ARBA" id="ARBA00022630"/>
    </source>
</evidence>
<dbReference type="InterPro" id="IPR015865">
    <property type="entry name" value="Riboflavin_kinase_bac/euk"/>
</dbReference>
<dbReference type="AlphaFoldDB" id="A6LK53"/>
<dbReference type="EMBL" id="CP000716">
    <property type="protein sequence ID" value="ABR30304.1"/>
    <property type="molecule type" value="Genomic_DNA"/>
</dbReference>
<evidence type="ECO:0000256" key="14">
    <source>
        <dbReference type="PIRNR" id="PIRNR004491"/>
    </source>
</evidence>
<dbReference type="GO" id="GO:0005524">
    <property type="term" value="F:ATP binding"/>
    <property type="evidence" value="ECO:0007669"/>
    <property type="project" value="UniProtKB-UniRule"/>
</dbReference>
<evidence type="ECO:0000256" key="7">
    <source>
        <dbReference type="ARBA" id="ARBA00022741"/>
    </source>
</evidence>
<dbReference type="HOGENOM" id="CLU_048437_0_2_0"/>
<dbReference type="Proteomes" id="UP000001110">
    <property type="component" value="Chromosome"/>
</dbReference>
<reference evidence="17 18" key="2">
    <citation type="journal article" date="2009" name="Proc. Natl. Acad. Sci. U.S.A.">
        <title>On the chimeric nature, thermophilic origin, and phylogenetic placement of the Thermotogales.</title>
        <authorList>
            <person name="Zhaxybayeva O."/>
            <person name="Swithers K.S."/>
            <person name="Lapierre P."/>
            <person name="Fournier G.P."/>
            <person name="Bickhart D.M."/>
            <person name="DeBoy R.T."/>
            <person name="Nelson K.E."/>
            <person name="Nesbo C.L."/>
            <person name="Doolittle W.F."/>
            <person name="Gogarten J.P."/>
            <person name="Noll K.M."/>
        </authorList>
    </citation>
    <scope>NUCLEOTIDE SEQUENCE [LARGE SCALE GENOMIC DNA]</scope>
    <source>
        <strain evidence="18">DSM 12029 / CIP 104789 / BI429</strain>
    </source>
</reference>
<gene>
    <name evidence="17" type="ordered locus">Tmel_0437</name>
</gene>
<dbReference type="Gene3D" id="3.40.50.620">
    <property type="entry name" value="HUPs"/>
    <property type="match status" value="1"/>
</dbReference>
<dbReference type="SUPFAM" id="SSF82114">
    <property type="entry name" value="Riboflavin kinase-like"/>
    <property type="match status" value="1"/>
</dbReference>
<evidence type="ECO:0000256" key="8">
    <source>
        <dbReference type="ARBA" id="ARBA00022777"/>
    </source>
</evidence>
<evidence type="ECO:0000256" key="13">
    <source>
        <dbReference type="ARBA" id="ARBA00049494"/>
    </source>
</evidence>
<dbReference type="UniPathway" id="UPA00277">
    <property type="reaction ID" value="UER00407"/>
</dbReference>
<organism evidence="17 18">
    <name type="scientific">Thermosipho melanesiensis (strain DSM 12029 / CIP 104789 / BI429)</name>
    <dbReference type="NCBI Taxonomy" id="391009"/>
    <lineage>
        <taxon>Bacteria</taxon>
        <taxon>Thermotogati</taxon>
        <taxon>Thermotogota</taxon>
        <taxon>Thermotogae</taxon>
        <taxon>Thermotogales</taxon>
        <taxon>Fervidobacteriaceae</taxon>
        <taxon>Thermosipho</taxon>
    </lineage>
</organism>
<dbReference type="GO" id="GO:0006747">
    <property type="term" value="P:FAD biosynthetic process"/>
    <property type="evidence" value="ECO:0007669"/>
    <property type="project" value="UniProtKB-UniRule"/>
</dbReference>
<dbReference type="SUPFAM" id="SSF52374">
    <property type="entry name" value="Nucleotidylyl transferase"/>
    <property type="match status" value="1"/>
</dbReference>
<evidence type="ECO:0000256" key="9">
    <source>
        <dbReference type="ARBA" id="ARBA00022827"/>
    </source>
</evidence>
<proteinExistence type="inferred from homology"/>
<dbReference type="GO" id="GO:0008531">
    <property type="term" value="F:riboflavin kinase activity"/>
    <property type="evidence" value="ECO:0007669"/>
    <property type="project" value="UniProtKB-UniRule"/>
</dbReference>
<evidence type="ECO:0000256" key="1">
    <source>
        <dbReference type="ARBA" id="ARBA00004726"/>
    </source>
</evidence>
<dbReference type="RefSeq" id="WP_012056665.1">
    <property type="nucleotide sequence ID" value="NC_009616.1"/>
</dbReference>
<dbReference type="PIRSF" id="PIRSF004491">
    <property type="entry name" value="FAD_Synth"/>
    <property type="match status" value="1"/>
</dbReference>
<comment type="catalytic activity">
    <reaction evidence="13 14">
        <text>FMN + ATP + H(+) = FAD + diphosphate</text>
        <dbReference type="Rhea" id="RHEA:17237"/>
        <dbReference type="ChEBI" id="CHEBI:15378"/>
        <dbReference type="ChEBI" id="CHEBI:30616"/>
        <dbReference type="ChEBI" id="CHEBI:33019"/>
        <dbReference type="ChEBI" id="CHEBI:57692"/>
        <dbReference type="ChEBI" id="CHEBI:58210"/>
        <dbReference type="EC" id="2.7.7.2"/>
    </reaction>
</comment>
<dbReference type="GO" id="GO:0009398">
    <property type="term" value="P:FMN biosynthetic process"/>
    <property type="evidence" value="ECO:0007669"/>
    <property type="project" value="UniProtKB-UniRule"/>
</dbReference>
<keyword evidence="8 14" id="KW-0418">Kinase</keyword>
<dbReference type="PANTHER" id="PTHR22749">
    <property type="entry name" value="RIBOFLAVIN KINASE/FMN ADENYLYLTRANSFERASE"/>
    <property type="match status" value="1"/>
</dbReference>
<keyword evidence="9 14" id="KW-0274">FAD</keyword>
<keyword evidence="10 14" id="KW-0067">ATP-binding</keyword>
<keyword evidence="15" id="KW-0175">Coiled coil</keyword>
<dbReference type="eggNOG" id="COG0196">
    <property type="taxonomic scope" value="Bacteria"/>
</dbReference>
<dbReference type="GO" id="GO:0003919">
    <property type="term" value="F:FMN adenylyltransferase activity"/>
    <property type="evidence" value="ECO:0007669"/>
    <property type="project" value="UniProtKB-UniRule"/>
</dbReference>
<dbReference type="Gene3D" id="2.40.30.30">
    <property type="entry name" value="Riboflavin kinase-like"/>
    <property type="match status" value="1"/>
</dbReference>
<evidence type="ECO:0000313" key="18">
    <source>
        <dbReference type="Proteomes" id="UP000001110"/>
    </source>
</evidence>
<dbReference type="UniPathway" id="UPA00276">
    <property type="reaction ID" value="UER00406"/>
</dbReference>
<evidence type="ECO:0000256" key="12">
    <source>
        <dbReference type="ARBA" id="ARBA00047880"/>
    </source>
</evidence>
<dbReference type="InterPro" id="IPR023465">
    <property type="entry name" value="Riboflavin_kinase_dom_sf"/>
</dbReference>
<dbReference type="PANTHER" id="PTHR22749:SF6">
    <property type="entry name" value="RIBOFLAVIN KINASE"/>
    <property type="match status" value="1"/>
</dbReference>
<protein>
    <recommendedName>
        <fullName evidence="14">Riboflavin biosynthesis protein</fullName>
    </recommendedName>
    <domain>
        <recommendedName>
            <fullName evidence="14">Riboflavin kinase</fullName>
            <ecNumber evidence="14">2.7.1.26</ecNumber>
        </recommendedName>
        <alternativeName>
            <fullName evidence="14">Flavokinase</fullName>
        </alternativeName>
    </domain>
    <domain>
        <recommendedName>
            <fullName evidence="14">FMN adenylyltransferase</fullName>
            <ecNumber evidence="14">2.7.7.2</ecNumber>
        </recommendedName>
        <alternativeName>
            <fullName evidence="14">FAD pyrophosphorylase</fullName>
        </alternativeName>
        <alternativeName>
            <fullName evidence="14">FAD synthase</fullName>
        </alternativeName>
    </domain>
</protein>
<keyword evidence="3 14" id="KW-0285">Flavoprotein</keyword>
<comment type="catalytic activity">
    <reaction evidence="12 14">
        <text>riboflavin + ATP = FMN + ADP + H(+)</text>
        <dbReference type="Rhea" id="RHEA:14357"/>
        <dbReference type="ChEBI" id="CHEBI:15378"/>
        <dbReference type="ChEBI" id="CHEBI:30616"/>
        <dbReference type="ChEBI" id="CHEBI:57986"/>
        <dbReference type="ChEBI" id="CHEBI:58210"/>
        <dbReference type="ChEBI" id="CHEBI:456216"/>
        <dbReference type="EC" id="2.7.1.26"/>
    </reaction>
</comment>
<evidence type="ECO:0000256" key="4">
    <source>
        <dbReference type="ARBA" id="ARBA00022643"/>
    </source>
</evidence>
<dbReference type="InterPro" id="IPR004821">
    <property type="entry name" value="Cyt_trans-like"/>
</dbReference>
<evidence type="ECO:0000256" key="2">
    <source>
        <dbReference type="ARBA" id="ARBA00005201"/>
    </source>
</evidence>
<keyword evidence="11" id="KW-0511">Multifunctional enzyme</keyword>
<evidence type="ECO:0000256" key="10">
    <source>
        <dbReference type="ARBA" id="ARBA00022840"/>
    </source>
</evidence>
<reference evidence="17 18" key="1">
    <citation type="submission" date="2007-05" db="EMBL/GenBank/DDBJ databases">
        <title>Complete sequence of Thermosipho melanesiensis BI429.</title>
        <authorList>
            <consortium name="US DOE Joint Genome Institute"/>
            <person name="Copeland A."/>
            <person name="Lucas S."/>
            <person name="Lapidus A."/>
            <person name="Barry K."/>
            <person name="Glavina del Rio T."/>
            <person name="Dalin E."/>
            <person name="Tice H."/>
            <person name="Pitluck S."/>
            <person name="Chertkov O."/>
            <person name="Brettin T."/>
            <person name="Bruce D."/>
            <person name="Detter J.C."/>
            <person name="Han C."/>
            <person name="Schmutz J."/>
            <person name="Larimer F."/>
            <person name="Land M."/>
            <person name="Hauser L."/>
            <person name="Kyrpides N."/>
            <person name="Mikhailova N."/>
            <person name="Nelson K."/>
            <person name="Gogarten J.P."/>
            <person name="Noll K."/>
            <person name="Richardson P."/>
        </authorList>
    </citation>
    <scope>NUCLEOTIDE SEQUENCE [LARGE SCALE GENOMIC DNA]</scope>
    <source>
        <strain evidence="18">DSM 12029 / CIP 104789 / BI429</strain>
    </source>
</reference>
<dbReference type="EC" id="2.7.1.26" evidence="14"/>
<name>A6LK53_THEM4</name>
<feature type="domain" description="Riboflavin kinase" evidence="16">
    <location>
        <begin position="163"/>
        <end position="287"/>
    </location>
</feature>
<evidence type="ECO:0000256" key="11">
    <source>
        <dbReference type="ARBA" id="ARBA00023268"/>
    </source>
</evidence>
<comment type="similarity">
    <text evidence="14">Belongs to the ribF family.</text>
</comment>
<dbReference type="Pfam" id="PF01687">
    <property type="entry name" value="Flavokinase"/>
    <property type="match status" value="1"/>
</dbReference>
<dbReference type="KEGG" id="tme:Tmel_0437"/>
<feature type="coiled-coil region" evidence="15">
    <location>
        <begin position="258"/>
        <end position="288"/>
    </location>
</feature>
<accession>A6LK53</accession>
<dbReference type="SMART" id="SM00904">
    <property type="entry name" value="Flavokinase"/>
    <property type="match status" value="1"/>
</dbReference>
<evidence type="ECO:0000256" key="6">
    <source>
        <dbReference type="ARBA" id="ARBA00022695"/>
    </source>
</evidence>
<evidence type="ECO:0000313" key="17">
    <source>
        <dbReference type="EMBL" id="ABR30304.1"/>
    </source>
</evidence>
<dbReference type="InterPro" id="IPR002606">
    <property type="entry name" value="Riboflavin_kinase_bac"/>
</dbReference>
<evidence type="ECO:0000256" key="15">
    <source>
        <dbReference type="SAM" id="Coils"/>
    </source>
</evidence>
<comment type="pathway">
    <text evidence="1 14">Cofactor biosynthesis; FAD biosynthesis; FAD from FMN: step 1/1.</text>
</comment>
<dbReference type="InterPro" id="IPR014729">
    <property type="entry name" value="Rossmann-like_a/b/a_fold"/>
</dbReference>
<dbReference type="InterPro" id="IPR023468">
    <property type="entry name" value="Riboflavin_kinase"/>
</dbReference>